<protein>
    <submittedName>
        <fullName evidence="2">Uncharacterized protein</fullName>
    </submittedName>
</protein>
<evidence type="ECO:0000313" key="2">
    <source>
        <dbReference type="EMBL" id="KAA0053573.1"/>
    </source>
</evidence>
<accession>A0A5A7UCH4</accession>
<proteinExistence type="predicted"/>
<dbReference type="Proteomes" id="UP000321393">
    <property type="component" value="Unassembled WGS sequence"/>
</dbReference>
<organism evidence="2 3">
    <name type="scientific">Cucumis melo var. makuwa</name>
    <name type="common">Oriental melon</name>
    <dbReference type="NCBI Taxonomy" id="1194695"/>
    <lineage>
        <taxon>Eukaryota</taxon>
        <taxon>Viridiplantae</taxon>
        <taxon>Streptophyta</taxon>
        <taxon>Embryophyta</taxon>
        <taxon>Tracheophyta</taxon>
        <taxon>Spermatophyta</taxon>
        <taxon>Magnoliopsida</taxon>
        <taxon>eudicotyledons</taxon>
        <taxon>Gunneridae</taxon>
        <taxon>Pentapetalae</taxon>
        <taxon>rosids</taxon>
        <taxon>fabids</taxon>
        <taxon>Cucurbitales</taxon>
        <taxon>Cucurbitaceae</taxon>
        <taxon>Benincaseae</taxon>
        <taxon>Cucumis</taxon>
    </lineage>
</organism>
<name>A0A5A7UCH4_CUCMM</name>
<evidence type="ECO:0000313" key="3">
    <source>
        <dbReference type="Proteomes" id="UP000321393"/>
    </source>
</evidence>
<dbReference type="AlphaFoldDB" id="A0A5A7UCH4"/>
<gene>
    <name evidence="2" type="ORF">E6C27_scaffold190G001400</name>
</gene>
<sequence length="109" mass="11881">MARHGHFWSLASLPLPLPRPLPEKHDMKRDMLVCSEPGGNTKTIGMRGPHRVTRVISISMLDWRPVGPHSPKYVVIPKDTHAGGKGTGADWRLNGRRIGSAREAGTGSA</sequence>
<reference evidence="2 3" key="1">
    <citation type="submission" date="2019-08" db="EMBL/GenBank/DDBJ databases">
        <title>Draft genome sequences of two oriental melons (Cucumis melo L. var makuwa).</title>
        <authorList>
            <person name="Kwon S.-Y."/>
        </authorList>
    </citation>
    <scope>NUCLEOTIDE SEQUENCE [LARGE SCALE GENOMIC DNA]</scope>
    <source>
        <strain evidence="3">cv. SW 3</strain>
        <tissue evidence="2">Leaf</tissue>
    </source>
</reference>
<evidence type="ECO:0000256" key="1">
    <source>
        <dbReference type="SAM" id="MobiDB-lite"/>
    </source>
</evidence>
<comment type="caution">
    <text evidence="2">The sequence shown here is derived from an EMBL/GenBank/DDBJ whole genome shotgun (WGS) entry which is preliminary data.</text>
</comment>
<feature type="region of interest" description="Disordered" evidence="1">
    <location>
        <begin position="74"/>
        <end position="109"/>
    </location>
</feature>
<dbReference type="EMBL" id="SSTE01009356">
    <property type="protein sequence ID" value="KAA0053573.1"/>
    <property type="molecule type" value="Genomic_DNA"/>
</dbReference>